<dbReference type="AlphaFoldDB" id="A0A319EM26"/>
<gene>
    <name evidence="6" type="ORF">BO78DRAFT_406292</name>
</gene>
<evidence type="ECO:0000256" key="4">
    <source>
        <dbReference type="SAM" id="MobiDB-lite"/>
    </source>
</evidence>
<keyword evidence="3" id="KW-0539">Nucleus</keyword>
<feature type="compositionally biased region" description="Polar residues" evidence="4">
    <location>
        <begin position="33"/>
        <end position="57"/>
    </location>
</feature>
<dbReference type="InterPro" id="IPR007219">
    <property type="entry name" value="XnlR_reg_dom"/>
</dbReference>
<dbReference type="InterPro" id="IPR052761">
    <property type="entry name" value="Fungal_Detox/Toxin_TFs"/>
</dbReference>
<evidence type="ECO:0000313" key="7">
    <source>
        <dbReference type="Proteomes" id="UP000248423"/>
    </source>
</evidence>
<dbReference type="OrthoDB" id="1933717at2759"/>
<proteinExistence type="predicted"/>
<protein>
    <recommendedName>
        <fullName evidence="5">Xylanolytic transcriptional activator regulatory domain-containing protein</fullName>
    </recommendedName>
</protein>
<dbReference type="STRING" id="1448318.A0A319EM26"/>
<dbReference type="PANTHER" id="PTHR47425:SF3">
    <property type="entry name" value="ZN(II)2CYS6 TRANSCRIPTION FACTOR (EUROFUNG)"/>
    <property type="match status" value="1"/>
</dbReference>
<reference evidence="6 7" key="1">
    <citation type="submission" date="2018-02" db="EMBL/GenBank/DDBJ databases">
        <title>The genomes of Aspergillus section Nigri reveals drivers in fungal speciation.</title>
        <authorList>
            <consortium name="DOE Joint Genome Institute"/>
            <person name="Vesth T.C."/>
            <person name="Nybo J."/>
            <person name="Theobald S."/>
            <person name="Brandl J."/>
            <person name="Frisvad J.C."/>
            <person name="Nielsen K.F."/>
            <person name="Lyhne E.K."/>
            <person name="Kogle M.E."/>
            <person name="Kuo A."/>
            <person name="Riley R."/>
            <person name="Clum A."/>
            <person name="Nolan M."/>
            <person name="Lipzen A."/>
            <person name="Salamov A."/>
            <person name="Henrissat B."/>
            <person name="Wiebenga A."/>
            <person name="De vries R.P."/>
            <person name="Grigoriev I.V."/>
            <person name="Mortensen U.H."/>
            <person name="Andersen M.R."/>
            <person name="Baker S.E."/>
        </authorList>
    </citation>
    <scope>NUCLEOTIDE SEQUENCE [LARGE SCALE GENOMIC DNA]</scope>
    <source>
        <strain evidence="6 7">CBS 121057</strain>
    </source>
</reference>
<evidence type="ECO:0000313" key="6">
    <source>
        <dbReference type="EMBL" id="PYI07758.1"/>
    </source>
</evidence>
<evidence type="ECO:0000256" key="1">
    <source>
        <dbReference type="ARBA" id="ARBA00023015"/>
    </source>
</evidence>
<keyword evidence="2" id="KW-0804">Transcription</keyword>
<keyword evidence="7" id="KW-1185">Reference proteome</keyword>
<accession>A0A319EM26</accession>
<dbReference type="GO" id="GO:0003677">
    <property type="term" value="F:DNA binding"/>
    <property type="evidence" value="ECO:0007669"/>
    <property type="project" value="InterPro"/>
</dbReference>
<organism evidence="6 7">
    <name type="scientific">Aspergillus sclerotiicarbonarius (strain CBS 121057 / IBT 28362)</name>
    <dbReference type="NCBI Taxonomy" id="1448318"/>
    <lineage>
        <taxon>Eukaryota</taxon>
        <taxon>Fungi</taxon>
        <taxon>Dikarya</taxon>
        <taxon>Ascomycota</taxon>
        <taxon>Pezizomycotina</taxon>
        <taxon>Eurotiomycetes</taxon>
        <taxon>Eurotiomycetidae</taxon>
        <taxon>Eurotiales</taxon>
        <taxon>Aspergillaceae</taxon>
        <taxon>Aspergillus</taxon>
        <taxon>Aspergillus subgen. Circumdati</taxon>
    </lineage>
</organism>
<dbReference type="Proteomes" id="UP000248423">
    <property type="component" value="Unassembled WGS sequence"/>
</dbReference>
<sequence length="604" mass="66948">MSELQGALRVATGVQHLSPMRWQGVKITLRRSSTSPNKALSPATNALPSPASDSSGSHAAILIPNMDSPSSEEGSRSDGIDDEGSLSHLLASGSKAMSQEPHVALEPHVPSTYPLDHLLSVIDDLLDPPVPQPCRSEGDHTPKPDRMFQACFAAVTAEDYQYLSAKGALQLLPRALRNRLLAAYVKYVHPLLPILDLRKFLSEIIDCDEAQYESPLLYQAVMFAGSIFIQDLDGNADEGHSQRNLTGVLFERTKVLYEFETEQCAYTQIQALLLMTLWHGDMSRHKGPSYWLDLAFSTAERVGLLHDECWAYDSPSIKPVMWCCLYVRDRIISLGSRRPVRMPVSQYPKSVLGLSSFLHEEYSDFVLESLGSAASMLTRSSREQSALLFTELVKLCYCVGAILDYLYEGAWIPLPCRSSLYSLAPKCNVPPITKPSCEKLLQSWIQLLPLTATYHLPLFPPEARQESADTVFLVHKAFLYLLYLTAMAVIYRTGPGDRPSSTTLPNLKGLRASTSQIKRVLTELEDTDLLRFLPGTSVTIIMYTIEASLLDLQGSDSMVRLQAMSNLYACEEAALNLLQVYPTAELALLKTRTARSNLLGLVET</sequence>
<dbReference type="PANTHER" id="PTHR47425">
    <property type="entry name" value="FARB-RELATED"/>
    <property type="match status" value="1"/>
</dbReference>
<feature type="region of interest" description="Disordered" evidence="4">
    <location>
        <begin position="33"/>
        <end position="86"/>
    </location>
</feature>
<dbReference type="EMBL" id="KZ826339">
    <property type="protein sequence ID" value="PYI07758.1"/>
    <property type="molecule type" value="Genomic_DNA"/>
</dbReference>
<dbReference type="GO" id="GO:0006351">
    <property type="term" value="P:DNA-templated transcription"/>
    <property type="evidence" value="ECO:0007669"/>
    <property type="project" value="InterPro"/>
</dbReference>
<dbReference type="VEuPathDB" id="FungiDB:BO78DRAFT_406292"/>
<evidence type="ECO:0000259" key="5">
    <source>
        <dbReference type="Pfam" id="PF04082"/>
    </source>
</evidence>
<evidence type="ECO:0000256" key="2">
    <source>
        <dbReference type="ARBA" id="ARBA00023163"/>
    </source>
</evidence>
<dbReference type="Pfam" id="PF04082">
    <property type="entry name" value="Fungal_trans"/>
    <property type="match status" value="1"/>
</dbReference>
<keyword evidence="1" id="KW-0805">Transcription regulation</keyword>
<name>A0A319EM26_ASPSB</name>
<feature type="domain" description="Xylanolytic transcriptional activator regulatory" evidence="5">
    <location>
        <begin position="182"/>
        <end position="410"/>
    </location>
</feature>
<dbReference type="GO" id="GO:0008270">
    <property type="term" value="F:zinc ion binding"/>
    <property type="evidence" value="ECO:0007669"/>
    <property type="project" value="InterPro"/>
</dbReference>
<evidence type="ECO:0000256" key="3">
    <source>
        <dbReference type="ARBA" id="ARBA00023242"/>
    </source>
</evidence>
<dbReference type="CDD" id="cd12148">
    <property type="entry name" value="fungal_TF_MHR"/>
    <property type="match status" value="1"/>
</dbReference>